<feature type="transmembrane region" description="Helical" evidence="2">
    <location>
        <begin position="154"/>
        <end position="175"/>
    </location>
</feature>
<reference evidence="3 4" key="1">
    <citation type="submission" date="2019-11" db="EMBL/GenBank/DDBJ databases">
        <title>Novel Deefgea species.</title>
        <authorList>
            <person name="Han J.-H."/>
        </authorList>
    </citation>
    <scope>NUCLEOTIDE SEQUENCE [LARGE SCALE GENOMIC DNA]</scope>
    <source>
        <strain evidence="3 4">LMG 24817</strain>
    </source>
</reference>
<evidence type="ECO:0000313" key="4">
    <source>
        <dbReference type="Proteomes" id="UP001195660"/>
    </source>
</evidence>
<evidence type="ECO:0000313" key="3">
    <source>
        <dbReference type="EMBL" id="MBM5572919.1"/>
    </source>
</evidence>
<comment type="caution">
    <text evidence="3">The sequence shown here is derived from an EMBL/GenBank/DDBJ whole genome shotgun (WGS) entry which is preliminary data.</text>
</comment>
<feature type="transmembrane region" description="Helical" evidence="2">
    <location>
        <begin position="182"/>
        <end position="199"/>
    </location>
</feature>
<keyword evidence="2" id="KW-0812">Transmembrane</keyword>
<keyword evidence="2" id="KW-1133">Transmembrane helix</keyword>
<gene>
    <name evidence="3" type="ORF">GM173_15210</name>
</gene>
<sequence>MGEQFEIGALHCETCKGLHITRPMLNTLLLSVAKQVREINIERIVKVATEQVVQQKKQWRFCPVCRKSGGMQFNKFLAQMPVMIDECEDHGIWFDNGELRLVIEWAESGGMQILKRQLDAEVPKVAPRTSKSRPKPEPMLASPQPYEPPPAQGFWMFIFLSAAAAGYFFLGLMFVALVESSILFSVVGFFLWPLCWWLSAYAGAKANQNENYSFSTGMIWSFFTILFIGLAPLAMLLPFIFVPVIILLIWIGGEITGEK</sequence>
<feature type="transmembrane region" description="Helical" evidence="2">
    <location>
        <begin position="219"/>
        <end position="251"/>
    </location>
</feature>
<evidence type="ECO:0008006" key="5">
    <source>
        <dbReference type="Google" id="ProtNLM"/>
    </source>
</evidence>
<name>A0ABS2CFJ1_9NEIS</name>
<protein>
    <recommendedName>
        <fullName evidence="5">Transcription factor zinc-finger domain-containing protein</fullName>
    </recommendedName>
</protein>
<feature type="region of interest" description="Disordered" evidence="1">
    <location>
        <begin position="124"/>
        <end position="143"/>
    </location>
</feature>
<keyword evidence="4" id="KW-1185">Reference proteome</keyword>
<evidence type="ECO:0000256" key="2">
    <source>
        <dbReference type="SAM" id="Phobius"/>
    </source>
</evidence>
<keyword evidence="2" id="KW-0472">Membrane</keyword>
<dbReference type="Proteomes" id="UP001195660">
    <property type="component" value="Unassembled WGS sequence"/>
</dbReference>
<accession>A0ABS2CFJ1</accession>
<evidence type="ECO:0000256" key="1">
    <source>
        <dbReference type="SAM" id="MobiDB-lite"/>
    </source>
</evidence>
<organism evidence="3 4">
    <name type="scientific">Deefgea chitinilytica</name>
    <dbReference type="NCBI Taxonomy" id="570276"/>
    <lineage>
        <taxon>Bacteria</taxon>
        <taxon>Pseudomonadati</taxon>
        <taxon>Pseudomonadota</taxon>
        <taxon>Betaproteobacteria</taxon>
        <taxon>Neisseriales</taxon>
        <taxon>Chitinibacteraceae</taxon>
        <taxon>Deefgea</taxon>
    </lineage>
</organism>
<dbReference type="RefSeq" id="WP_203572248.1">
    <property type="nucleotide sequence ID" value="NZ_WOFE01000013.1"/>
</dbReference>
<proteinExistence type="predicted"/>
<dbReference type="EMBL" id="WOFE01000013">
    <property type="protein sequence ID" value="MBM5572919.1"/>
    <property type="molecule type" value="Genomic_DNA"/>
</dbReference>